<protein>
    <submittedName>
        <fullName evidence="3">Phosphodiesterase</fullName>
    </submittedName>
</protein>
<dbReference type="InterPro" id="IPR011152">
    <property type="entry name" value="Pesterase_MJ0912"/>
</dbReference>
<dbReference type="SUPFAM" id="SSF56300">
    <property type="entry name" value="Metallo-dependent phosphatases"/>
    <property type="match status" value="1"/>
</dbReference>
<evidence type="ECO:0000313" key="3">
    <source>
        <dbReference type="EMBL" id="MBP2291289.1"/>
    </source>
</evidence>
<proteinExistence type="inferred from homology"/>
<dbReference type="RefSeq" id="WP_209764704.1">
    <property type="nucleotide sequence ID" value="NZ_JAGINP010000003.1"/>
</dbReference>
<dbReference type="Pfam" id="PF12850">
    <property type="entry name" value="Metallophos_2"/>
    <property type="match status" value="1"/>
</dbReference>
<gene>
    <name evidence="3" type="ORF">J2851_001038</name>
</gene>
<sequence length="276" mass="29600">MRIAILSDIHANLEALQAVLGAIAEEGVDRLVCLGDIVGYNTDPGACVALLRDAGALCVAGNHDRAVTRQIGMDGFSARAIRAVFWTRRHLAPDDTAWLSALPLKAAVEGQLVAVHGALHPDIGCELVRLDGDGERRLSFAALAAHPSGARVCAYGHTHRLGVHEYRDGAILAPILAHDGDEVALRPGSYYLVNPGTVGEPRTAERRATFMLLDTARQTLSVRRVAYDDTLAFAKTRRAGIEPRRLAGLPAPLRAAIKAGLRRVGLYEVLLKAFNS</sequence>
<dbReference type="InterPro" id="IPR050126">
    <property type="entry name" value="Ap4A_hydrolase"/>
</dbReference>
<dbReference type="Proteomes" id="UP000781958">
    <property type="component" value="Unassembled WGS sequence"/>
</dbReference>
<evidence type="ECO:0000259" key="2">
    <source>
        <dbReference type="Pfam" id="PF12850"/>
    </source>
</evidence>
<accession>A0ABS4SGF9</accession>
<dbReference type="Gene3D" id="3.60.21.10">
    <property type="match status" value="1"/>
</dbReference>
<dbReference type="EMBL" id="JAGINP010000003">
    <property type="protein sequence ID" value="MBP2291289.1"/>
    <property type="molecule type" value="Genomic_DNA"/>
</dbReference>
<dbReference type="PANTHER" id="PTHR42850">
    <property type="entry name" value="METALLOPHOSPHOESTERASE"/>
    <property type="match status" value="1"/>
</dbReference>
<dbReference type="InterPro" id="IPR024654">
    <property type="entry name" value="Calcineurin-like_PHP_lpxH"/>
</dbReference>
<comment type="caution">
    <text evidence="3">The sequence shown here is derived from an EMBL/GenBank/DDBJ whole genome shotgun (WGS) entry which is preliminary data.</text>
</comment>
<reference evidence="3 4" key="1">
    <citation type="submission" date="2021-03" db="EMBL/GenBank/DDBJ databases">
        <title>Genomic Encyclopedia of Type Strains, Phase III (KMG-III): the genomes of soil and plant-associated and newly described type strains.</title>
        <authorList>
            <person name="Whitman W."/>
        </authorList>
    </citation>
    <scope>NUCLEOTIDE SEQUENCE [LARGE SCALE GENOMIC DNA]</scope>
    <source>
        <strain evidence="3 4">IMMIB AFH-6</strain>
    </source>
</reference>
<organism evidence="3 4">
    <name type="scientific">Azospirillum rugosum</name>
    <dbReference type="NCBI Taxonomy" id="416170"/>
    <lineage>
        <taxon>Bacteria</taxon>
        <taxon>Pseudomonadati</taxon>
        <taxon>Pseudomonadota</taxon>
        <taxon>Alphaproteobacteria</taxon>
        <taxon>Rhodospirillales</taxon>
        <taxon>Azospirillaceae</taxon>
        <taxon>Azospirillum</taxon>
    </lineage>
</organism>
<dbReference type="CDD" id="cd00838">
    <property type="entry name" value="MPP_superfamily"/>
    <property type="match status" value="1"/>
</dbReference>
<dbReference type="PIRSF" id="PIRSF000883">
    <property type="entry name" value="Pesterase_MJ0912"/>
    <property type="match status" value="1"/>
</dbReference>
<comment type="similarity">
    <text evidence="1">Belongs to the metallophosphoesterase superfamily. YfcE family.</text>
</comment>
<name>A0ABS4SGF9_9PROT</name>
<feature type="domain" description="Calcineurin-like phosphoesterase" evidence="2">
    <location>
        <begin position="1"/>
        <end position="216"/>
    </location>
</feature>
<keyword evidence="4" id="KW-1185">Reference proteome</keyword>
<evidence type="ECO:0000313" key="4">
    <source>
        <dbReference type="Proteomes" id="UP000781958"/>
    </source>
</evidence>
<dbReference type="InterPro" id="IPR029052">
    <property type="entry name" value="Metallo-depent_PP-like"/>
</dbReference>
<dbReference type="PANTHER" id="PTHR42850:SF2">
    <property type="entry name" value="BLL5683 PROTEIN"/>
    <property type="match status" value="1"/>
</dbReference>
<evidence type="ECO:0000256" key="1">
    <source>
        <dbReference type="ARBA" id="ARBA00008950"/>
    </source>
</evidence>